<protein>
    <submittedName>
        <fullName evidence="6">Pancreatic triacylglycerol lipase</fullName>
    </submittedName>
</protein>
<evidence type="ECO:0000256" key="2">
    <source>
        <dbReference type="ARBA" id="ARBA00010701"/>
    </source>
</evidence>
<dbReference type="PRINTS" id="PR00821">
    <property type="entry name" value="TAGLIPASE"/>
</dbReference>
<dbReference type="EMBL" id="MTYJ01000033">
    <property type="protein sequence ID" value="OQV20073.1"/>
    <property type="molecule type" value="Genomic_DNA"/>
</dbReference>
<dbReference type="GO" id="GO:0005615">
    <property type="term" value="C:extracellular space"/>
    <property type="evidence" value="ECO:0007669"/>
    <property type="project" value="TreeGrafter"/>
</dbReference>
<evidence type="ECO:0000313" key="6">
    <source>
        <dbReference type="EMBL" id="OQV20073.1"/>
    </source>
</evidence>
<feature type="domain" description="Lipase" evidence="5">
    <location>
        <begin position="28"/>
        <end position="255"/>
    </location>
</feature>
<proteinExistence type="inferred from homology"/>
<comment type="similarity">
    <text evidence="2 4">Belongs to the AB hydrolase superfamily. Lipase family.</text>
</comment>
<name>A0A1W0WY22_HYPEX</name>
<keyword evidence="7" id="KW-1185">Reference proteome</keyword>
<evidence type="ECO:0000256" key="4">
    <source>
        <dbReference type="RuleBase" id="RU004262"/>
    </source>
</evidence>
<dbReference type="InterPro" id="IPR000734">
    <property type="entry name" value="TAG_lipase"/>
</dbReference>
<dbReference type="GO" id="GO:0016042">
    <property type="term" value="P:lipid catabolic process"/>
    <property type="evidence" value="ECO:0007669"/>
    <property type="project" value="TreeGrafter"/>
</dbReference>
<accession>A0A1W0WY22</accession>
<dbReference type="Proteomes" id="UP000192578">
    <property type="component" value="Unassembled WGS sequence"/>
</dbReference>
<reference evidence="7" key="1">
    <citation type="submission" date="2017-01" db="EMBL/GenBank/DDBJ databases">
        <title>Comparative genomics of anhydrobiosis in the tardigrade Hypsibius dujardini.</title>
        <authorList>
            <person name="Yoshida Y."/>
            <person name="Koutsovoulos G."/>
            <person name="Laetsch D."/>
            <person name="Stevens L."/>
            <person name="Kumar S."/>
            <person name="Horikawa D."/>
            <person name="Ishino K."/>
            <person name="Komine S."/>
            <person name="Tomita M."/>
            <person name="Blaxter M."/>
            <person name="Arakawa K."/>
        </authorList>
    </citation>
    <scope>NUCLEOTIDE SEQUENCE [LARGE SCALE GENOMIC DNA]</scope>
    <source>
        <strain evidence="7">Z151</strain>
    </source>
</reference>
<comment type="subcellular location">
    <subcellularLocation>
        <location evidence="1">Secreted</location>
    </subcellularLocation>
</comment>
<dbReference type="Gene3D" id="3.40.50.1820">
    <property type="entry name" value="alpha/beta hydrolase"/>
    <property type="match status" value="1"/>
</dbReference>
<dbReference type="AlphaFoldDB" id="A0A1W0WY22"/>
<organism evidence="6 7">
    <name type="scientific">Hypsibius exemplaris</name>
    <name type="common">Freshwater tardigrade</name>
    <dbReference type="NCBI Taxonomy" id="2072580"/>
    <lineage>
        <taxon>Eukaryota</taxon>
        <taxon>Metazoa</taxon>
        <taxon>Ecdysozoa</taxon>
        <taxon>Tardigrada</taxon>
        <taxon>Eutardigrada</taxon>
        <taxon>Parachela</taxon>
        <taxon>Hypsibioidea</taxon>
        <taxon>Hypsibiidae</taxon>
        <taxon>Hypsibius</taxon>
    </lineage>
</organism>
<dbReference type="OrthoDB" id="199913at2759"/>
<gene>
    <name evidence="6" type="ORF">BV898_05867</name>
</gene>
<dbReference type="PANTHER" id="PTHR11610">
    <property type="entry name" value="LIPASE"/>
    <property type="match status" value="1"/>
</dbReference>
<evidence type="ECO:0000256" key="3">
    <source>
        <dbReference type="ARBA" id="ARBA00022525"/>
    </source>
</evidence>
<sequence length="290" mass="30688">MEGTSAQTSRLVLNTRVNPSPSGSTVVDITSPAAATLRSCPFSAARSTKILIHGYLDKYDAPYWRDMMTEFLKGEDLNVFRLDWDASSLPPITQAATNAITVAGQVSQAIQYLKSAHNLNPATVHIIGHSLGGLVSGAIAQALREANIKVDRITGLDPAGQLSTGDATVVDTIVTTGAVPGSSRESIGHINFMPNGGQVQPGCGTTVCSHIKAMSLFTESINNQNVYSTQCPSYAQFLSGSCSNQPRAVFGYHVDLSLGRRSPVKLYDSNHNAQNLCATANAGRIPPVPC</sequence>
<evidence type="ECO:0000259" key="5">
    <source>
        <dbReference type="Pfam" id="PF00151"/>
    </source>
</evidence>
<dbReference type="GO" id="GO:0016298">
    <property type="term" value="F:lipase activity"/>
    <property type="evidence" value="ECO:0007669"/>
    <property type="project" value="InterPro"/>
</dbReference>
<dbReference type="SUPFAM" id="SSF53474">
    <property type="entry name" value="alpha/beta-Hydrolases"/>
    <property type="match status" value="1"/>
</dbReference>
<dbReference type="InterPro" id="IPR029058">
    <property type="entry name" value="AB_hydrolase_fold"/>
</dbReference>
<dbReference type="InterPro" id="IPR013818">
    <property type="entry name" value="Lipase"/>
</dbReference>
<evidence type="ECO:0000313" key="7">
    <source>
        <dbReference type="Proteomes" id="UP000192578"/>
    </source>
</evidence>
<dbReference type="Pfam" id="PF00151">
    <property type="entry name" value="Lipase"/>
    <property type="match status" value="1"/>
</dbReference>
<evidence type="ECO:0000256" key="1">
    <source>
        <dbReference type="ARBA" id="ARBA00004613"/>
    </source>
</evidence>
<comment type="caution">
    <text evidence="6">The sequence shown here is derived from an EMBL/GenBank/DDBJ whole genome shotgun (WGS) entry which is preliminary data.</text>
</comment>
<keyword evidence="3" id="KW-0964">Secreted</keyword>